<name>A0A1Z4KIV6_ANAVA</name>
<evidence type="ECO:0000313" key="1">
    <source>
        <dbReference type="EMBL" id="BAY68877.1"/>
    </source>
</evidence>
<evidence type="ECO:0000313" key="2">
    <source>
        <dbReference type="Proteomes" id="UP000217507"/>
    </source>
</evidence>
<accession>A0A1Z4KIV6</accession>
<organism evidence="1 2">
    <name type="scientific">Trichormus variabilis NIES-23</name>
    <dbReference type="NCBI Taxonomy" id="1973479"/>
    <lineage>
        <taxon>Bacteria</taxon>
        <taxon>Bacillati</taxon>
        <taxon>Cyanobacteriota</taxon>
        <taxon>Cyanophyceae</taxon>
        <taxon>Nostocales</taxon>
        <taxon>Nostocaceae</taxon>
        <taxon>Trichormus</taxon>
    </lineage>
</organism>
<reference evidence="1 2" key="1">
    <citation type="submission" date="2017-06" db="EMBL/GenBank/DDBJ databases">
        <title>Genome sequencing of cyanobaciteial culture collection at National Institute for Environmental Studies (NIES).</title>
        <authorList>
            <person name="Hirose Y."/>
            <person name="Shimura Y."/>
            <person name="Fujisawa T."/>
            <person name="Nakamura Y."/>
            <person name="Kawachi M."/>
        </authorList>
    </citation>
    <scope>NUCLEOTIDE SEQUENCE [LARGE SCALE GENOMIC DNA]</scope>
    <source>
        <strain evidence="1 2">NIES-23</strain>
    </source>
</reference>
<protein>
    <submittedName>
        <fullName evidence="1">Uncharacterized protein</fullName>
    </submittedName>
</protein>
<dbReference type="EMBL" id="AP018216">
    <property type="protein sequence ID" value="BAY68877.1"/>
    <property type="molecule type" value="Genomic_DNA"/>
</dbReference>
<gene>
    <name evidence="1" type="ORF">NIES23_16670</name>
</gene>
<dbReference type="AlphaFoldDB" id="A0A1Z4KIV6"/>
<sequence>MISHDRDATSVVNQLLRQIKIKENQLKIAQDSNMLYVAQALETQLLELRSQLSEPPDLEFQALMSLLDD</sequence>
<proteinExistence type="predicted"/>
<dbReference type="Proteomes" id="UP000217507">
    <property type="component" value="Chromosome"/>
</dbReference>